<proteinExistence type="predicted"/>
<feature type="compositionally biased region" description="Low complexity" evidence="1">
    <location>
        <begin position="123"/>
        <end position="148"/>
    </location>
</feature>
<evidence type="ECO:0000313" key="4">
    <source>
        <dbReference type="Proteomes" id="UP001500320"/>
    </source>
</evidence>
<feature type="region of interest" description="Disordered" evidence="1">
    <location>
        <begin position="1"/>
        <end position="42"/>
    </location>
</feature>
<feature type="compositionally biased region" description="Acidic residues" evidence="1">
    <location>
        <begin position="28"/>
        <end position="37"/>
    </location>
</feature>
<feature type="region of interest" description="Disordered" evidence="1">
    <location>
        <begin position="450"/>
        <end position="485"/>
    </location>
</feature>
<organism evidence="3 4">
    <name type="scientific">Planomonospora alba</name>
    <dbReference type="NCBI Taxonomy" id="161354"/>
    <lineage>
        <taxon>Bacteria</taxon>
        <taxon>Bacillati</taxon>
        <taxon>Actinomycetota</taxon>
        <taxon>Actinomycetes</taxon>
        <taxon>Streptosporangiales</taxon>
        <taxon>Streptosporangiaceae</taxon>
        <taxon>Planomonospora</taxon>
    </lineage>
</organism>
<feature type="compositionally biased region" description="Gly residues" evidence="1">
    <location>
        <begin position="108"/>
        <end position="122"/>
    </location>
</feature>
<reference evidence="4" key="1">
    <citation type="journal article" date="2019" name="Int. J. Syst. Evol. Microbiol.">
        <title>The Global Catalogue of Microorganisms (GCM) 10K type strain sequencing project: providing services to taxonomists for standard genome sequencing and annotation.</title>
        <authorList>
            <consortium name="The Broad Institute Genomics Platform"/>
            <consortium name="The Broad Institute Genome Sequencing Center for Infectious Disease"/>
            <person name="Wu L."/>
            <person name="Ma J."/>
        </authorList>
    </citation>
    <scope>NUCLEOTIDE SEQUENCE [LARGE SCALE GENOMIC DNA]</scope>
    <source>
        <strain evidence="4">JCM 9373</strain>
    </source>
</reference>
<dbReference type="Proteomes" id="UP001500320">
    <property type="component" value="Unassembled WGS sequence"/>
</dbReference>
<feature type="region of interest" description="Disordered" evidence="1">
    <location>
        <begin position="383"/>
        <end position="410"/>
    </location>
</feature>
<feature type="compositionally biased region" description="Low complexity" evidence="1">
    <location>
        <begin position="173"/>
        <end position="191"/>
    </location>
</feature>
<feature type="compositionally biased region" description="Low complexity" evidence="1">
    <location>
        <begin position="253"/>
        <end position="267"/>
    </location>
</feature>
<feature type="compositionally biased region" description="Low complexity" evidence="1">
    <location>
        <begin position="233"/>
        <end position="245"/>
    </location>
</feature>
<feature type="compositionally biased region" description="Low complexity" evidence="1">
    <location>
        <begin position="209"/>
        <end position="220"/>
    </location>
</feature>
<name>A0ABP6P3U8_9ACTN</name>
<gene>
    <name evidence="3" type="ORF">GCM10010466_65510</name>
</gene>
<evidence type="ECO:0000256" key="2">
    <source>
        <dbReference type="SAM" id="Phobius"/>
    </source>
</evidence>
<feature type="region of interest" description="Disordered" evidence="1">
    <location>
        <begin position="105"/>
        <end position="284"/>
    </location>
</feature>
<feature type="compositionally biased region" description="Low complexity" evidence="1">
    <location>
        <begin position="385"/>
        <end position="399"/>
    </location>
</feature>
<keyword evidence="4" id="KW-1185">Reference proteome</keyword>
<sequence length="600" mass="61897">MNETENPAVEPEPVPAETPAPAAPAAEPVDDGQEEERPEGIPAGHLAAGGVSAASALLTGVYQLAGLPGLIGGAVLAGGGAAAYVRHRLQRRRSGRTWGVAWEDGRGGRAGTGGRRSSGGAFGALRSEGRSAGAGRSGRSSGSRSRAGGLLGGRGGRAAGTTRSGGLGGLVGGRAARPSGTGSAGSAAAGRSRADRAAERLARRRRTSSEASAATRSTGRTQGGKRRGPLGKARQTAASTATAARRFGRMTRRAGAATAGATTRAARSVGSRVRQGAARVDAATGGRASRAYRAVGRTARRTVRATGRAAAAQARRAGAWADRKTGRRMSTAWAATRSADGYRAARRRAAATLGGPAGAVAAPLLALLALAVKRWRARQERKATAKATAEATSENSAADSAEDAPDDTHAVTGSTWCPRCRAFIVATIPAGQQKRTVVCEGCGFTLHFVREHNEPDDPPEDEDTSSAPAADRPSGPVITPSRIYRRSPTMSANPLAAAAAEVNSVAAAHAPVDMFQVARELDQLHEVPANVALALRTYTQRLQGEYPINPAVVEAIHQLYAGMAQLVSVAEEIGPLFRQIHADDLRREEAPRTNEQLWNV</sequence>
<feature type="compositionally biased region" description="Gly residues" evidence="1">
    <location>
        <begin position="149"/>
        <end position="172"/>
    </location>
</feature>
<accession>A0ABP6P3U8</accession>
<protein>
    <submittedName>
        <fullName evidence="3">Uncharacterized protein</fullName>
    </submittedName>
</protein>
<keyword evidence="2" id="KW-0812">Transmembrane</keyword>
<feature type="compositionally biased region" description="Basic and acidic residues" evidence="1">
    <location>
        <begin position="192"/>
        <end position="201"/>
    </location>
</feature>
<dbReference type="EMBL" id="BAAAUT010000092">
    <property type="protein sequence ID" value="GAA3165638.1"/>
    <property type="molecule type" value="Genomic_DNA"/>
</dbReference>
<comment type="caution">
    <text evidence="3">The sequence shown here is derived from an EMBL/GenBank/DDBJ whole genome shotgun (WGS) entry which is preliminary data.</text>
</comment>
<dbReference type="RefSeq" id="WP_344866460.1">
    <property type="nucleotide sequence ID" value="NZ_BAAAUT010000092.1"/>
</dbReference>
<evidence type="ECO:0000313" key="3">
    <source>
        <dbReference type="EMBL" id="GAA3165638.1"/>
    </source>
</evidence>
<evidence type="ECO:0000256" key="1">
    <source>
        <dbReference type="SAM" id="MobiDB-lite"/>
    </source>
</evidence>
<feature type="transmembrane region" description="Helical" evidence="2">
    <location>
        <begin position="353"/>
        <end position="372"/>
    </location>
</feature>
<feature type="compositionally biased region" description="Pro residues" evidence="1">
    <location>
        <begin position="10"/>
        <end position="22"/>
    </location>
</feature>
<keyword evidence="2" id="KW-0472">Membrane</keyword>
<keyword evidence="2" id="KW-1133">Transmembrane helix</keyword>